<dbReference type="AlphaFoldDB" id="A0A9K3HQQ1"/>
<dbReference type="EMBL" id="MNCJ02000326">
    <property type="protein sequence ID" value="KAF5782907.1"/>
    <property type="molecule type" value="Genomic_DNA"/>
</dbReference>
<proteinExistence type="predicted"/>
<name>A0A9K3HQQ1_HELAN</name>
<comment type="caution">
    <text evidence="1">The sequence shown here is derived from an EMBL/GenBank/DDBJ whole genome shotgun (WGS) entry which is preliminary data.</text>
</comment>
<reference evidence="1" key="2">
    <citation type="submission" date="2020-06" db="EMBL/GenBank/DDBJ databases">
        <title>Helianthus annuus Genome sequencing and assembly Release 2.</title>
        <authorList>
            <person name="Gouzy J."/>
            <person name="Langlade N."/>
            <person name="Munos S."/>
        </authorList>
    </citation>
    <scope>NUCLEOTIDE SEQUENCE</scope>
    <source>
        <tissue evidence="1">Leaves</tissue>
    </source>
</reference>
<keyword evidence="2" id="KW-1185">Reference proteome</keyword>
<organism evidence="1 2">
    <name type="scientific">Helianthus annuus</name>
    <name type="common">Common sunflower</name>
    <dbReference type="NCBI Taxonomy" id="4232"/>
    <lineage>
        <taxon>Eukaryota</taxon>
        <taxon>Viridiplantae</taxon>
        <taxon>Streptophyta</taxon>
        <taxon>Embryophyta</taxon>
        <taxon>Tracheophyta</taxon>
        <taxon>Spermatophyta</taxon>
        <taxon>Magnoliopsida</taxon>
        <taxon>eudicotyledons</taxon>
        <taxon>Gunneridae</taxon>
        <taxon>Pentapetalae</taxon>
        <taxon>asterids</taxon>
        <taxon>campanulids</taxon>
        <taxon>Asterales</taxon>
        <taxon>Asteraceae</taxon>
        <taxon>Asteroideae</taxon>
        <taxon>Heliantheae alliance</taxon>
        <taxon>Heliantheae</taxon>
        <taxon>Helianthus</taxon>
    </lineage>
</organism>
<dbReference type="Gramene" id="mRNA:HanXRQr2_Chr11g0501791">
    <property type="protein sequence ID" value="CDS:HanXRQr2_Chr11g0501791.1"/>
    <property type="gene ID" value="HanXRQr2_Chr11g0501791"/>
</dbReference>
<sequence>MIGFRIVNLTPWNHIKRPKPPFGHKKLPIKNRCIIRGHICVHICNGVPNPFFRVHNLSGIKLIKIRAVATRYVNLSVYDPACEKRPCCDHFLHHGPTILLNVEFHD</sequence>
<accession>A0A9K3HQQ1</accession>
<gene>
    <name evidence="1" type="ORF">HanXRQr2_Chr11g0501791</name>
</gene>
<protein>
    <submittedName>
        <fullName evidence="1">Uncharacterized protein</fullName>
    </submittedName>
</protein>
<evidence type="ECO:0000313" key="2">
    <source>
        <dbReference type="Proteomes" id="UP000215914"/>
    </source>
</evidence>
<reference evidence="1" key="1">
    <citation type="journal article" date="2017" name="Nature">
        <title>The sunflower genome provides insights into oil metabolism, flowering and Asterid evolution.</title>
        <authorList>
            <person name="Badouin H."/>
            <person name="Gouzy J."/>
            <person name="Grassa C.J."/>
            <person name="Murat F."/>
            <person name="Staton S.E."/>
            <person name="Cottret L."/>
            <person name="Lelandais-Briere C."/>
            <person name="Owens G.L."/>
            <person name="Carrere S."/>
            <person name="Mayjonade B."/>
            <person name="Legrand L."/>
            <person name="Gill N."/>
            <person name="Kane N.C."/>
            <person name="Bowers J.E."/>
            <person name="Hubner S."/>
            <person name="Bellec A."/>
            <person name="Berard A."/>
            <person name="Berges H."/>
            <person name="Blanchet N."/>
            <person name="Boniface M.C."/>
            <person name="Brunel D."/>
            <person name="Catrice O."/>
            <person name="Chaidir N."/>
            <person name="Claudel C."/>
            <person name="Donnadieu C."/>
            <person name="Faraut T."/>
            <person name="Fievet G."/>
            <person name="Helmstetter N."/>
            <person name="King M."/>
            <person name="Knapp S.J."/>
            <person name="Lai Z."/>
            <person name="Le Paslier M.C."/>
            <person name="Lippi Y."/>
            <person name="Lorenzon L."/>
            <person name="Mandel J.R."/>
            <person name="Marage G."/>
            <person name="Marchand G."/>
            <person name="Marquand E."/>
            <person name="Bret-Mestries E."/>
            <person name="Morien E."/>
            <person name="Nambeesan S."/>
            <person name="Nguyen T."/>
            <person name="Pegot-Espagnet P."/>
            <person name="Pouilly N."/>
            <person name="Raftis F."/>
            <person name="Sallet E."/>
            <person name="Schiex T."/>
            <person name="Thomas J."/>
            <person name="Vandecasteele C."/>
            <person name="Vares D."/>
            <person name="Vear F."/>
            <person name="Vautrin S."/>
            <person name="Crespi M."/>
            <person name="Mangin B."/>
            <person name="Burke J.M."/>
            <person name="Salse J."/>
            <person name="Munos S."/>
            <person name="Vincourt P."/>
            <person name="Rieseberg L.H."/>
            <person name="Langlade N.B."/>
        </authorList>
    </citation>
    <scope>NUCLEOTIDE SEQUENCE</scope>
    <source>
        <tissue evidence="1">Leaves</tissue>
    </source>
</reference>
<evidence type="ECO:0000313" key="1">
    <source>
        <dbReference type="EMBL" id="KAF5782907.1"/>
    </source>
</evidence>
<dbReference type="Proteomes" id="UP000215914">
    <property type="component" value="Unassembled WGS sequence"/>
</dbReference>